<dbReference type="PANTHER" id="PTHR43734">
    <property type="entry name" value="PHYTOENE DESATURASE"/>
    <property type="match status" value="1"/>
</dbReference>
<dbReference type="OMA" id="FDFGPNT"/>
<dbReference type="Pfam" id="PF13450">
    <property type="entry name" value="NAD_binding_8"/>
    <property type="match status" value="1"/>
</dbReference>
<keyword evidence="2" id="KW-1185">Reference proteome</keyword>
<comment type="caution">
    <text evidence="1">The sequence shown here is derived from an EMBL/GenBank/DDBJ whole genome shotgun (WGS) entry which is preliminary data.</text>
</comment>
<dbReference type="eggNOG" id="ENOG502RYSM">
    <property type="taxonomic scope" value="Eukaryota"/>
</dbReference>
<dbReference type="SUPFAM" id="SSF51905">
    <property type="entry name" value="FAD/NAD(P)-binding domain"/>
    <property type="match status" value="1"/>
</dbReference>
<accession>K0SA18</accession>
<evidence type="ECO:0000313" key="2">
    <source>
        <dbReference type="Proteomes" id="UP000266841"/>
    </source>
</evidence>
<feature type="non-terminal residue" evidence="1">
    <location>
        <position position="1"/>
    </location>
</feature>
<name>K0SA18_THAOC</name>
<dbReference type="PANTHER" id="PTHR43734:SF1">
    <property type="entry name" value="PHYTOENE DESATURASE"/>
    <property type="match status" value="1"/>
</dbReference>
<dbReference type="Proteomes" id="UP000266841">
    <property type="component" value="Unassembled WGS sequence"/>
</dbReference>
<evidence type="ECO:0008006" key="3">
    <source>
        <dbReference type="Google" id="ProtNLM"/>
    </source>
</evidence>
<reference evidence="1 2" key="1">
    <citation type="journal article" date="2012" name="Genome Biol.">
        <title>Genome and low-iron response of an oceanic diatom adapted to chronic iron limitation.</title>
        <authorList>
            <person name="Lommer M."/>
            <person name="Specht M."/>
            <person name="Roy A.S."/>
            <person name="Kraemer L."/>
            <person name="Andreson R."/>
            <person name="Gutowska M.A."/>
            <person name="Wolf J."/>
            <person name="Bergner S.V."/>
            <person name="Schilhabel M.B."/>
            <person name="Klostermeier U.C."/>
            <person name="Beiko R.G."/>
            <person name="Rosenstiel P."/>
            <person name="Hippler M."/>
            <person name="Laroche J."/>
        </authorList>
    </citation>
    <scope>NUCLEOTIDE SEQUENCE [LARGE SCALE GENOMIC DNA]</scope>
    <source>
        <strain evidence="1 2">CCMP1005</strain>
    </source>
</reference>
<dbReference type="EMBL" id="AGNL01019121">
    <property type="protein sequence ID" value="EJK62100.1"/>
    <property type="molecule type" value="Genomic_DNA"/>
</dbReference>
<gene>
    <name evidence="1" type="ORF">THAOC_17301</name>
</gene>
<protein>
    <recommendedName>
        <fullName evidence="3">Amine oxidase domain-containing protein</fullName>
    </recommendedName>
</protein>
<sequence>GRWTTDDRPVRGCRGRCPRVGRPGEHPPRASTTLSSSVVVSTHLPPTITMDLCGPHGCRCRSAILAFALSASGAFSFVQFSRLSPRSPTRSRIDGSSQLPPLFSTPESQKVCIVGAGVGGLATASRIASAMPNATVTILEKNDRDLAGGRMGSFDAFVDGASGSYRHERGPSLLLLRDEYEKLFEDCGKRTSSEGTQAKSYGLDMKQCVPAYQVVFDDGDRVSVGFPRNTSGLTANDIEQIQVLEQESMDRMNEWEPNGHKKWVEYLDTCAAYLDCGLPNFIEEKLELTSFPAFIWEAMREKGKRWPLKPHSSVLSELFESPKMVALASFQDLYVGLEPYLNQKQPLGGILRKTAPAVFGLLSAIELHPTNRRAGVFAPLGGFRQVAKSMVELCADNGVEFVFNATVTNIGGGGVHFRHGSSNMFRNADLVICNADIPYASESLINEHKDDVYRETYDWDDSFDFSSGVVAFHWSISKSLRALATHNVFMSSNNTEDAIGSWSVLREGSRSASEATTLIDQPFNFYVHRASATDRSACPSGCDAIMVLVPCPALERNKDIASLSREDVMSTYAGQFDSNVLDDYRKAVIKRLSVLEGLEGLGDYIIDEVVDTPATYASHYNLGAGVPFGLVSDQSHGLSQLSLTRPGAEWKNRGNEFMFVGASGRPGNGVPLVLIGSEQVSRKAVELLSTHPK</sequence>
<dbReference type="InterPro" id="IPR036188">
    <property type="entry name" value="FAD/NAD-bd_sf"/>
</dbReference>
<evidence type="ECO:0000313" key="1">
    <source>
        <dbReference type="EMBL" id="EJK62100.1"/>
    </source>
</evidence>
<dbReference type="AlphaFoldDB" id="K0SA18"/>
<organism evidence="1 2">
    <name type="scientific">Thalassiosira oceanica</name>
    <name type="common">Marine diatom</name>
    <dbReference type="NCBI Taxonomy" id="159749"/>
    <lineage>
        <taxon>Eukaryota</taxon>
        <taxon>Sar</taxon>
        <taxon>Stramenopiles</taxon>
        <taxon>Ochrophyta</taxon>
        <taxon>Bacillariophyta</taxon>
        <taxon>Coscinodiscophyceae</taxon>
        <taxon>Thalassiosirophycidae</taxon>
        <taxon>Thalassiosirales</taxon>
        <taxon>Thalassiosiraceae</taxon>
        <taxon>Thalassiosira</taxon>
    </lineage>
</organism>
<dbReference type="OrthoDB" id="7777654at2759"/>
<proteinExistence type="predicted"/>
<dbReference type="Gene3D" id="3.50.50.60">
    <property type="entry name" value="FAD/NAD(P)-binding domain"/>
    <property type="match status" value="2"/>
</dbReference>